<gene>
    <name evidence="13" type="ORF">QJS10_CPA02g01152</name>
</gene>
<name>A0AAV9FAA3_ACOCL</name>
<dbReference type="Pfam" id="PF17407">
    <property type="entry name" value="Nrap_D6"/>
    <property type="match status" value="1"/>
</dbReference>
<feature type="domain" description="Nrap protein" evidence="12">
    <location>
        <begin position="904"/>
        <end position="1043"/>
    </location>
</feature>
<dbReference type="GO" id="GO:0006364">
    <property type="term" value="P:rRNA processing"/>
    <property type="evidence" value="ECO:0007669"/>
    <property type="project" value="TreeGrafter"/>
</dbReference>
<keyword evidence="14" id="KW-1185">Reference proteome</keyword>
<dbReference type="InterPro" id="IPR005554">
    <property type="entry name" value="NOL6/Upt22"/>
</dbReference>
<dbReference type="Pfam" id="PF17404">
    <property type="entry name" value="Nrap_D3"/>
    <property type="match status" value="1"/>
</dbReference>
<dbReference type="GO" id="GO:0032545">
    <property type="term" value="C:CURI complex"/>
    <property type="evidence" value="ECO:0007669"/>
    <property type="project" value="TreeGrafter"/>
</dbReference>
<dbReference type="Gene3D" id="1.10.1410.10">
    <property type="match status" value="1"/>
</dbReference>
<evidence type="ECO:0000259" key="11">
    <source>
        <dbReference type="Pfam" id="PF17406"/>
    </source>
</evidence>
<sequence>MDLKVSELLNDVRLDPKTASSVDSAVSAVRDAVGGIPDQVVGADAAPGFIRDLGVPPDKVEFTFRRPGSIVVGGSYSIGSAAKPGFNVDLLVRMPKECFREKDFLNHRYHAKRCLYLTVIKNQLEFCQDVRRIEWSTFQNEARKPVLLVHPVNVVEGSEFFIRIIPTATLLFDAGRLNLSRSNVRLLNQEGVTQGTPKYNNSILEDMLLEENMEFIKKAFLGRKELAEALLLLNIWARQRSSIYTHDCLNGFILSAIVAYLATGSGGNRIDTSMNGMQIFRITLKFIATSNLLDKGISLQALSRHNVSEERKHFRDMNKFRQSFDVVLRDSSGQYNLAFRMTRAAFLELRDEVSCTLDCMEKCKDGGFEEIFITTIDFAAKFDFCMRVNLKGNSEVYTSGFCMDAECWSTYKEEVRCLLERGLTDRANSIRVIWNSAPSQWNVEDGFTGFGNEPLLIGILASSHEKIFRGVDIGPNAEDKLEVIKFRNFWGDKAELRRFKDGVIAESTVWESEHWERHLIIQRITEHVLTRHLSILKEDIVHIAGQLDFCLCLGAEDPISFSGGLLEAFEVLSKRLRSVEDIPLKISSVQPLDSAFRSMAVFPPQPHLLAEGKPNDRRSTKYVSTCIKSLEVMIQLEGSGSWPMDEVAIEKTKTAFLLKIGESLQNKWGMNCIASEDEVNVLMSGYAFCLRIMHERGLTVLRKHSVGNDQKKPVLSSDKELFVRGQHSSMINGLYGRFITYGPVVRLAKRWVTSHLFSNFLDEEAIELLVACIFLNPFPFHAPCSRITGFLRFLRLLSDYDWNFSPLIVDINNDFTLKDKQEINEIFIISRKTNEVKAKEMEPAMFLATSYDKRSQAWTKFSPSSWVLKRIVSYARSSAAFLTNLILRGQSGPYTWECLFRTPLNNYDAVILLHKEKLPFPQRLLFPAEMTQGKKVIQGKASKDFQPYMSVWRTNESLEEARNKLMVNFDPTRCFLEDLQTEFPDTFNVWYDSLGGDMVGLTWEKQGSKKRQRGEEEVDEPRRDPTDVLKEVGLVGKGLVKSVHLLKAPRH</sequence>
<reference evidence="13" key="1">
    <citation type="journal article" date="2023" name="Nat. Commun.">
        <title>Diploid and tetraploid genomes of Acorus and the evolution of monocots.</title>
        <authorList>
            <person name="Ma L."/>
            <person name="Liu K.W."/>
            <person name="Li Z."/>
            <person name="Hsiao Y.Y."/>
            <person name="Qi Y."/>
            <person name="Fu T."/>
            <person name="Tang G.D."/>
            <person name="Zhang D."/>
            <person name="Sun W.H."/>
            <person name="Liu D.K."/>
            <person name="Li Y."/>
            <person name="Chen G.Z."/>
            <person name="Liu X.D."/>
            <person name="Liao X.Y."/>
            <person name="Jiang Y.T."/>
            <person name="Yu X."/>
            <person name="Hao Y."/>
            <person name="Huang J."/>
            <person name="Zhao X.W."/>
            <person name="Ke S."/>
            <person name="Chen Y.Y."/>
            <person name="Wu W.L."/>
            <person name="Hsu J.L."/>
            <person name="Lin Y.F."/>
            <person name="Huang M.D."/>
            <person name="Li C.Y."/>
            <person name="Huang L."/>
            <person name="Wang Z.W."/>
            <person name="Zhao X."/>
            <person name="Zhong W.Y."/>
            <person name="Peng D.H."/>
            <person name="Ahmad S."/>
            <person name="Lan S."/>
            <person name="Zhang J.S."/>
            <person name="Tsai W.C."/>
            <person name="Van de Peer Y."/>
            <person name="Liu Z.J."/>
        </authorList>
    </citation>
    <scope>NUCLEOTIDE SEQUENCE</scope>
    <source>
        <strain evidence="13">CP</strain>
    </source>
</reference>
<reference evidence="13" key="2">
    <citation type="submission" date="2023-06" db="EMBL/GenBank/DDBJ databases">
        <authorList>
            <person name="Ma L."/>
            <person name="Liu K.-W."/>
            <person name="Li Z."/>
            <person name="Hsiao Y.-Y."/>
            <person name="Qi Y."/>
            <person name="Fu T."/>
            <person name="Tang G."/>
            <person name="Zhang D."/>
            <person name="Sun W.-H."/>
            <person name="Liu D.-K."/>
            <person name="Li Y."/>
            <person name="Chen G.-Z."/>
            <person name="Liu X.-D."/>
            <person name="Liao X.-Y."/>
            <person name="Jiang Y.-T."/>
            <person name="Yu X."/>
            <person name="Hao Y."/>
            <person name="Huang J."/>
            <person name="Zhao X.-W."/>
            <person name="Ke S."/>
            <person name="Chen Y.-Y."/>
            <person name="Wu W.-L."/>
            <person name="Hsu J.-L."/>
            <person name="Lin Y.-F."/>
            <person name="Huang M.-D."/>
            <person name="Li C.-Y."/>
            <person name="Huang L."/>
            <person name="Wang Z.-W."/>
            <person name="Zhao X."/>
            <person name="Zhong W.-Y."/>
            <person name="Peng D.-H."/>
            <person name="Ahmad S."/>
            <person name="Lan S."/>
            <person name="Zhang J.-S."/>
            <person name="Tsai W.-C."/>
            <person name="Van De Peer Y."/>
            <person name="Liu Z.-J."/>
        </authorList>
    </citation>
    <scope>NUCLEOTIDE SEQUENCE</scope>
    <source>
        <strain evidence="13">CP</strain>
        <tissue evidence="13">Leaves</tissue>
    </source>
</reference>
<evidence type="ECO:0000313" key="13">
    <source>
        <dbReference type="EMBL" id="KAK1322662.1"/>
    </source>
</evidence>
<evidence type="ECO:0000256" key="2">
    <source>
        <dbReference type="ARBA" id="ARBA00006674"/>
    </source>
</evidence>
<dbReference type="Proteomes" id="UP001180020">
    <property type="component" value="Unassembled WGS sequence"/>
</dbReference>
<protein>
    <recommendedName>
        <fullName evidence="15">Nucleolar protein 6</fullName>
    </recommendedName>
</protein>
<evidence type="ECO:0000256" key="6">
    <source>
        <dbReference type="SAM" id="MobiDB-lite"/>
    </source>
</evidence>
<dbReference type="PANTHER" id="PTHR17972">
    <property type="entry name" value="NUCLEOLAR RNA-ASSOCIATED PROTEIN"/>
    <property type="match status" value="1"/>
</dbReference>
<dbReference type="GO" id="GO:0006409">
    <property type="term" value="P:tRNA export from nucleus"/>
    <property type="evidence" value="ECO:0007669"/>
    <property type="project" value="TreeGrafter"/>
</dbReference>
<feature type="domain" description="Nrap protein" evidence="11">
    <location>
        <begin position="739"/>
        <end position="889"/>
    </location>
</feature>
<evidence type="ECO:0000313" key="14">
    <source>
        <dbReference type="Proteomes" id="UP001180020"/>
    </source>
</evidence>
<dbReference type="Pfam" id="PF03813">
    <property type="entry name" value="Nrap"/>
    <property type="match status" value="1"/>
</dbReference>
<dbReference type="InterPro" id="IPR035368">
    <property type="entry name" value="Nrap_D3"/>
</dbReference>
<dbReference type="EMBL" id="JAUJYO010000002">
    <property type="protein sequence ID" value="KAK1322662.1"/>
    <property type="molecule type" value="Genomic_DNA"/>
</dbReference>
<evidence type="ECO:0008006" key="15">
    <source>
        <dbReference type="Google" id="ProtNLM"/>
    </source>
</evidence>
<feature type="domain" description="Nrap protein" evidence="7">
    <location>
        <begin position="88"/>
        <end position="219"/>
    </location>
</feature>
<organism evidence="13 14">
    <name type="scientific">Acorus calamus</name>
    <name type="common">Sweet flag</name>
    <dbReference type="NCBI Taxonomy" id="4465"/>
    <lineage>
        <taxon>Eukaryota</taxon>
        <taxon>Viridiplantae</taxon>
        <taxon>Streptophyta</taxon>
        <taxon>Embryophyta</taxon>
        <taxon>Tracheophyta</taxon>
        <taxon>Spermatophyta</taxon>
        <taxon>Magnoliopsida</taxon>
        <taxon>Liliopsida</taxon>
        <taxon>Acoraceae</taxon>
        <taxon>Acorus</taxon>
    </lineage>
</organism>
<dbReference type="GO" id="GO:0034456">
    <property type="term" value="C:UTP-C complex"/>
    <property type="evidence" value="ECO:0007669"/>
    <property type="project" value="TreeGrafter"/>
</dbReference>
<comment type="subcellular location">
    <subcellularLocation>
        <location evidence="1 5">Nucleus</location>
        <location evidence="1 5">Nucleolus</location>
    </subcellularLocation>
</comment>
<dbReference type="Pfam" id="PF17403">
    <property type="entry name" value="Nrap_D2"/>
    <property type="match status" value="1"/>
</dbReference>
<evidence type="ECO:0000256" key="3">
    <source>
        <dbReference type="ARBA" id="ARBA00022884"/>
    </source>
</evidence>
<keyword evidence="3 5" id="KW-0694">RNA-binding</keyword>
<evidence type="ECO:0000256" key="1">
    <source>
        <dbReference type="ARBA" id="ARBA00004604"/>
    </source>
</evidence>
<feature type="domain" description="Nrap protein" evidence="9">
    <location>
        <begin position="379"/>
        <end position="534"/>
    </location>
</feature>
<dbReference type="GO" id="GO:0003723">
    <property type="term" value="F:RNA binding"/>
    <property type="evidence" value="ECO:0007669"/>
    <property type="project" value="UniProtKB-KW"/>
</dbReference>
<dbReference type="GO" id="GO:0032040">
    <property type="term" value="C:small-subunit processome"/>
    <property type="evidence" value="ECO:0007669"/>
    <property type="project" value="TreeGrafter"/>
</dbReference>
<evidence type="ECO:0000259" key="8">
    <source>
        <dbReference type="Pfam" id="PF17403"/>
    </source>
</evidence>
<comment type="caution">
    <text evidence="13">The sequence shown here is derived from an EMBL/GenBank/DDBJ whole genome shotgun (WGS) entry which is preliminary data.</text>
</comment>
<keyword evidence="4 5" id="KW-0539">Nucleus</keyword>
<dbReference type="InterPro" id="IPR035371">
    <property type="entry name" value="Nrap_D6"/>
</dbReference>
<evidence type="ECO:0000256" key="4">
    <source>
        <dbReference type="ARBA" id="ARBA00023242"/>
    </source>
</evidence>
<comment type="similarity">
    <text evidence="2 5">Belongs to the NRAP family.</text>
</comment>
<dbReference type="PANTHER" id="PTHR17972:SF0">
    <property type="entry name" value="NUCLEOLAR PROTEIN 6"/>
    <property type="match status" value="1"/>
</dbReference>
<feature type="region of interest" description="Disordered" evidence="6">
    <location>
        <begin position="1005"/>
        <end position="1027"/>
    </location>
</feature>
<evidence type="ECO:0000259" key="10">
    <source>
        <dbReference type="Pfam" id="PF17405"/>
    </source>
</evidence>
<feature type="domain" description="Nrap protein" evidence="8">
    <location>
        <begin position="226"/>
        <end position="374"/>
    </location>
</feature>
<dbReference type="AlphaFoldDB" id="A0AAV9FAA3"/>
<evidence type="ECO:0000259" key="9">
    <source>
        <dbReference type="Pfam" id="PF17404"/>
    </source>
</evidence>
<feature type="domain" description="Nrap protein" evidence="10">
    <location>
        <begin position="564"/>
        <end position="734"/>
    </location>
</feature>
<proteinExistence type="inferred from homology"/>
<dbReference type="Pfam" id="PF17406">
    <property type="entry name" value="Nrap_D5"/>
    <property type="match status" value="1"/>
</dbReference>
<dbReference type="InterPro" id="IPR035370">
    <property type="entry name" value="Nrap_D5"/>
</dbReference>
<dbReference type="InterPro" id="IPR035367">
    <property type="entry name" value="Nrap_D2"/>
</dbReference>
<dbReference type="Pfam" id="PF17405">
    <property type="entry name" value="Nrap_D4"/>
    <property type="match status" value="1"/>
</dbReference>
<evidence type="ECO:0000259" key="7">
    <source>
        <dbReference type="Pfam" id="PF03813"/>
    </source>
</evidence>
<dbReference type="InterPro" id="IPR035369">
    <property type="entry name" value="Nrap_D4"/>
</dbReference>
<evidence type="ECO:0000256" key="5">
    <source>
        <dbReference type="RuleBase" id="RU364032"/>
    </source>
</evidence>
<evidence type="ECO:0000259" key="12">
    <source>
        <dbReference type="Pfam" id="PF17407"/>
    </source>
</evidence>
<accession>A0AAV9FAA3</accession>
<dbReference type="InterPro" id="IPR035082">
    <property type="entry name" value="Nrap_D1"/>
</dbReference>